<proteinExistence type="predicted"/>
<dbReference type="PANTHER" id="PTHR33204">
    <property type="entry name" value="TRANSCRIPTIONAL REGULATOR, MARR FAMILY"/>
    <property type="match status" value="1"/>
</dbReference>
<dbReference type="RefSeq" id="WP_253333229.1">
    <property type="nucleotide sequence ID" value="NZ_JAMYXC010000210.1"/>
</dbReference>
<evidence type="ECO:0000256" key="2">
    <source>
        <dbReference type="ARBA" id="ARBA00023125"/>
    </source>
</evidence>
<keyword evidence="6" id="KW-1185">Reference proteome</keyword>
<evidence type="ECO:0000256" key="1">
    <source>
        <dbReference type="ARBA" id="ARBA00023015"/>
    </source>
</evidence>
<dbReference type="InterPro" id="IPR002577">
    <property type="entry name" value="HTH_HxlR"/>
</dbReference>
<evidence type="ECO:0000313" key="5">
    <source>
        <dbReference type="EMBL" id="MCP1169529.1"/>
    </source>
</evidence>
<feature type="domain" description="HTH hxlR-type" evidence="4">
    <location>
        <begin position="10"/>
        <end position="109"/>
    </location>
</feature>
<dbReference type="EMBL" id="JAMYXC010000210">
    <property type="protein sequence ID" value="MCP1169529.1"/>
    <property type="molecule type" value="Genomic_DNA"/>
</dbReference>
<accession>A0A9X2JQ39</accession>
<keyword evidence="1" id="KW-0805">Transcription regulation</keyword>
<evidence type="ECO:0000313" key="6">
    <source>
        <dbReference type="Proteomes" id="UP001139477"/>
    </source>
</evidence>
<dbReference type="Proteomes" id="UP001139477">
    <property type="component" value="Unassembled WGS sequence"/>
</dbReference>
<dbReference type="SUPFAM" id="SSF46785">
    <property type="entry name" value="Winged helix' DNA-binding domain"/>
    <property type="match status" value="1"/>
</dbReference>
<dbReference type="InterPro" id="IPR036390">
    <property type="entry name" value="WH_DNA-bd_sf"/>
</dbReference>
<gene>
    <name evidence="5" type="ORF">NHG85_13510</name>
</gene>
<comment type="caution">
    <text evidence="5">The sequence shown here is derived from an EMBL/GenBank/DDBJ whole genome shotgun (WGS) entry which is preliminary data.</text>
</comment>
<evidence type="ECO:0000259" key="4">
    <source>
        <dbReference type="PROSITE" id="PS51118"/>
    </source>
</evidence>
<dbReference type="AlphaFoldDB" id="A0A9X2JQ39"/>
<organism evidence="5 6">
    <name type="scientific">Limimaricola litoreus</name>
    <dbReference type="NCBI Taxonomy" id="2955316"/>
    <lineage>
        <taxon>Bacteria</taxon>
        <taxon>Pseudomonadati</taxon>
        <taxon>Pseudomonadota</taxon>
        <taxon>Alphaproteobacteria</taxon>
        <taxon>Rhodobacterales</taxon>
        <taxon>Paracoccaceae</taxon>
        <taxon>Limimaricola</taxon>
    </lineage>
</organism>
<evidence type="ECO:0000256" key="3">
    <source>
        <dbReference type="ARBA" id="ARBA00023163"/>
    </source>
</evidence>
<dbReference type="GO" id="GO:0003677">
    <property type="term" value="F:DNA binding"/>
    <property type="evidence" value="ECO:0007669"/>
    <property type="project" value="UniProtKB-KW"/>
</dbReference>
<name>A0A9X2JQ39_9RHOB</name>
<keyword evidence="3" id="KW-0804">Transcription</keyword>
<dbReference type="InterPro" id="IPR036388">
    <property type="entry name" value="WH-like_DNA-bd_sf"/>
</dbReference>
<dbReference type="Gene3D" id="1.10.10.10">
    <property type="entry name" value="Winged helix-like DNA-binding domain superfamily/Winged helix DNA-binding domain"/>
    <property type="match status" value="1"/>
</dbReference>
<dbReference type="Pfam" id="PF01638">
    <property type="entry name" value="HxlR"/>
    <property type="match status" value="1"/>
</dbReference>
<sequence>MTKDITPDLCPADPILRVMTGRWKTHIVYLLGEDGPTRFTAIQRRLPPISPKVLTSRLRELEQDGLVWRVQEETIPPKVTYGLTELGLEVHAILKSFDAVGRKLKSAPPDSPA</sequence>
<dbReference type="PROSITE" id="PS51118">
    <property type="entry name" value="HTH_HXLR"/>
    <property type="match status" value="1"/>
</dbReference>
<reference evidence="5" key="1">
    <citation type="submission" date="2022-06" db="EMBL/GenBank/DDBJ databases">
        <title>Limimaricola sediminis sp. nov., isolated from an intertidal sediment.</title>
        <authorList>
            <person name="Shao X."/>
        </authorList>
    </citation>
    <scope>NUCLEOTIDE SEQUENCE</scope>
    <source>
        <strain evidence="5">ASW11-118</strain>
    </source>
</reference>
<keyword evidence="2" id="KW-0238">DNA-binding</keyword>
<protein>
    <submittedName>
        <fullName evidence="5">Helix-turn-helix transcriptional regulator</fullName>
    </submittedName>
</protein>